<dbReference type="AlphaFoldDB" id="A0A0A9E175"/>
<name>A0A0A9E175_ARUDO</name>
<dbReference type="EMBL" id="GBRH01203346">
    <property type="protein sequence ID" value="JAD94549.1"/>
    <property type="molecule type" value="Transcribed_RNA"/>
</dbReference>
<organism evidence="1">
    <name type="scientific">Arundo donax</name>
    <name type="common">Giant reed</name>
    <name type="synonym">Donax arundinaceus</name>
    <dbReference type="NCBI Taxonomy" id="35708"/>
    <lineage>
        <taxon>Eukaryota</taxon>
        <taxon>Viridiplantae</taxon>
        <taxon>Streptophyta</taxon>
        <taxon>Embryophyta</taxon>
        <taxon>Tracheophyta</taxon>
        <taxon>Spermatophyta</taxon>
        <taxon>Magnoliopsida</taxon>
        <taxon>Liliopsida</taxon>
        <taxon>Poales</taxon>
        <taxon>Poaceae</taxon>
        <taxon>PACMAD clade</taxon>
        <taxon>Arundinoideae</taxon>
        <taxon>Arundineae</taxon>
        <taxon>Arundo</taxon>
    </lineage>
</organism>
<evidence type="ECO:0000313" key="1">
    <source>
        <dbReference type="EMBL" id="JAD94549.1"/>
    </source>
</evidence>
<reference evidence="1" key="1">
    <citation type="submission" date="2014-09" db="EMBL/GenBank/DDBJ databases">
        <authorList>
            <person name="Magalhaes I.L.F."/>
            <person name="Oliveira U."/>
            <person name="Santos F.R."/>
            <person name="Vidigal T.H.D.A."/>
            <person name="Brescovit A.D."/>
            <person name="Santos A.J."/>
        </authorList>
    </citation>
    <scope>NUCLEOTIDE SEQUENCE</scope>
    <source>
        <tissue evidence="1">Shoot tissue taken approximately 20 cm above the soil surface</tissue>
    </source>
</reference>
<protein>
    <submittedName>
        <fullName evidence="1">Uncharacterized protein</fullName>
    </submittedName>
</protein>
<reference evidence="1" key="2">
    <citation type="journal article" date="2015" name="Data Brief">
        <title>Shoot transcriptome of the giant reed, Arundo donax.</title>
        <authorList>
            <person name="Barrero R.A."/>
            <person name="Guerrero F.D."/>
            <person name="Moolhuijzen P."/>
            <person name="Goolsby J.A."/>
            <person name="Tidwell J."/>
            <person name="Bellgard S.E."/>
            <person name="Bellgard M.I."/>
        </authorList>
    </citation>
    <scope>NUCLEOTIDE SEQUENCE</scope>
    <source>
        <tissue evidence="1">Shoot tissue taken approximately 20 cm above the soil surface</tissue>
    </source>
</reference>
<accession>A0A0A9E175</accession>
<sequence length="52" mass="6293">MRICFPFSRMHFILVSTNMACSRSFLMVHFELKRWPVLLIVVHIEWEISKVL</sequence>
<proteinExistence type="predicted"/>